<accession>A0AA38LHJ4</accession>
<evidence type="ECO:0000313" key="1">
    <source>
        <dbReference type="EMBL" id="KAH9325128.1"/>
    </source>
</evidence>
<organism evidence="1 2">
    <name type="scientific">Taxus chinensis</name>
    <name type="common">Chinese yew</name>
    <name type="synonym">Taxus wallichiana var. chinensis</name>
    <dbReference type="NCBI Taxonomy" id="29808"/>
    <lineage>
        <taxon>Eukaryota</taxon>
        <taxon>Viridiplantae</taxon>
        <taxon>Streptophyta</taxon>
        <taxon>Embryophyta</taxon>
        <taxon>Tracheophyta</taxon>
        <taxon>Spermatophyta</taxon>
        <taxon>Pinopsida</taxon>
        <taxon>Pinidae</taxon>
        <taxon>Conifers II</taxon>
        <taxon>Cupressales</taxon>
        <taxon>Taxaceae</taxon>
        <taxon>Taxus</taxon>
    </lineage>
</organism>
<evidence type="ECO:0000313" key="2">
    <source>
        <dbReference type="Proteomes" id="UP000824469"/>
    </source>
</evidence>
<dbReference type="AlphaFoldDB" id="A0AA38LHJ4"/>
<comment type="caution">
    <text evidence="1">The sequence shown here is derived from an EMBL/GenBank/DDBJ whole genome shotgun (WGS) entry which is preliminary data.</text>
</comment>
<gene>
    <name evidence="1" type="ORF">KI387_005306</name>
</gene>
<dbReference type="EMBL" id="JAHRHJ020000002">
    <property type="protein sequence ID" value="KAH9325128.1"/>
    <property type="molecule type" value="Genomic_DNA"/>
</dbReference>
<keyword evidence="2" id="KW-1185">Reference proteome</keyword>
<reference evidence="1 2" key="1">
    <citation type="journal article" date="2021" name="Nat. Plants">
        <title>The Taxus genome provides insights into paclitaxel biosynthesis.</title>
        <authorList>
            <person name="Xiong X."/>
            <person name="Gou J."/>
            <person name="Liao Q."/>
            <person name="Li Y."/>
            <person name="Zhou Q."/>
            <person name="Bi G."/>
            <person name="Li C."/>
            <person name="Du R."/>
            <person name="Wang X."/>
            <person name="Sun T."/>
            <person name="Guo L."/>
            <person name="Liang H."/>
            <person name="Lu P."/>
            <person name="Wu Y."/>
            <person name="Zhang Z."/>
            <person name="Ro D.K."/>
            <person name="Shang Y."/>
            <person name="Huang S."/>
            <person name="Yan J."/>
        </authorList>
    </citation>
    <scope>NUCLEOTIDE SEQUENCE [LARGE SCALE GENOMIC DNA]</scope>
    <source>
        <strain evidence="1">Ta-2019</strain>
    </source>
</reference>
<proteinExistence type="predicted"/>
<dbReference type="Proteomes" id="UP000824469">
    <property type="component" value="Unassembled WGS sequence"/>
</dbReference>
<feature type="non-terminal residue" evidence="1">
    <location>
        <position position="70"/>
    </location>
</feature>
<feature type="non-terminal residue" evidence="1">
    <location>
        <position position="1"/>
    </location>
</feature>
<sequence length="70" mass="7281">CCSYVFQGGEGPTAGGGRYQVLSDTGGYGWCSEQAIHGCYIREAMAELQAAAGVHACEGVGGFQKVFDDL</sequence>
<protein>
    <submittedName>
        <fullName evidence="1">Uncharacterized protein</fullName>
    </submittedName>
</protein>
<name>A0AA38LHJ4_TAXCH</name>